<dbReference type="PANTHER" id="PTHR13481">
    <property type="entry name" value="SREBP REGULATING GENE PROTEIN"/>
    <property type="match status" value="1"/>
</dbReference>
<feature type="transmembrane region" description="Helical" evidence="9">
    <location>
        <begin position="6"/>
        <end position="27"/>
    </location>
</feature>
<evidence type="ECO:0000256" key="7">
    <source>
        <dbReference type="ARBA" id="ARBA00023461"/>
    </source>
</evidence>
<dbReference type="GO" id="GO:2000640">
    <property type="term" value="P:positive regulation of SREBP signaling pathway"/>
    <property type="evidence" value="ECO:0007669"/>
    <property type="project" value="InterPro"/>
</dbReference>
<dbReference type="GO" id="GO:0000139">
    <property type="term" value="C:Golgi membrane"/>
    <property type="evidence" value="ECO:0007669"/>
    <property type="project" value="UniProtKB-SubCell"/>
</dbReference>
<evidence type="ECO:0000256" key="3">
    <source>
        <dbReference type="ARBA" id="ARBA00022989"/>
    </source>
</evidence>
<proteinExistence type="inferred from homology"/>
<keyword evidence="5 9" id="KW-0472">Membrane</keyword>
<evidence type="ECO:0000256" key="8">
    <source>
        <dbReference type="ARBA" id="ARBA00023485"/>
    </source>
</evidence>
<comment type="caution">
    <text evidence="10">The sequence shown here is derived from an EMBL/GenBank/DDBJ whole genome shotgun (WGS) entry which is preliminary data.</text>
</comment>
<keyword evidence="4" id="KW-0333">Golgi apparatus</keyword>
<evidence type="ECO:0000313" key="10">
    <source>
        <dbReference type="EMBL" id="KAL0479299.1"/>
    </source>
</evidence>
<accession>A0AAW2YQC6</accession>
<sequence>MLPLRRFAIILLIFVVTIVLLTTLLVFHKAKQFRKIEHEEIYSGVSVEAVPTDQTPTEVHLNAIVQGIRKRIPTKHENSPKQDEQEGIASVISYDDIPYTFEGYFDIPLDSVQVPNKNVDALNPKCKTTVGVNMFVTDSRGYTCLTEDVDASTNCCTQQSSTRFSCKTCDARFGCCTSYEYCVSCCMSPDKATSLMNDFNERQSDRLYQSVKTKYQYCTTRCRTTSKSVINQNRYKSPLKHCYSTKDPVDLETIPQTISP</sequence>
<evidence type="ECO:0000256" key="5">
    <source>
        <dbReference type="ARBA" id="ARBA00023136"/>
    </source>
</evidence>
<evidence type="ECO:0000256" key="1">
    <source>
        <dbReference type="ARBA" id="ARBA00004194"/>
    </source>
</evidence>
<reference evidence="10 11" key="1">
    <citation type="submission" date="2024-03" db="EMBL/GenBank/DDBJ databases">
        <title>The Acrasis kona genome and developmental transcriptomes reveal deep origins of eukaryotic multicellular pathways.</title>
        <authorList>
            <person name="Sheikh S."/>
            <person name="Fu C.-J."/>
            <person name="Brown M.W."/>
            <person name="Baldauf S.L."/>
        </authorList>
    </citation>
    <scope>NUCLEOTIDE SEQUENCE [LARGE SCALE GENOMIC DNA]</scope>
    <source>
        <strain evidence="10 11">ATCC MYA-3509</strain>
    </source>
</reference>
<gene>
    <name evidence="10" type="ORF">AKO1_008106</name>
</gene>
<dbReference type="Pfam" id="PF10218">
    <property type="entry name" value="SPRING1"/>
    <property type="match status" value="1"/>
</dbReference>
<protein>
    <recommendedName>
        <fullName evidence="8">SREBP regulating gene protein</fullName>
    </recommendedName>
</protein>
<keyword evidence="11" id="KW-1185">Reference proteome</keyword>
<name>A0AAW2YQC6_9EUKA</name>
<keyword evidence="6" id="KW-0325">Glycoprotein</keyword>
<comment type="similarity">
    <text evidence="7">Belongs to the SPRING family.</text>
</comment>
<dbReference type="InterPro" id="IPR019352">
    <property type="entry name" value="SPRING1"/>
</dbReference>
<evidence type="ECO:0000256" key="9">
    <source>
        <dbReference type="SAM" id="Phobius"/>
    </source>
</evidence>
<dbReference type="PANTHER" id="PTHR13481:SF0">
    <property type="entry name" value="SREBP REGULATING GENE PROTEIN"/>
    <property type="match status" value="1"/>
</dbReference>
<comment type="subcellular location">
    <subcellularLocation>
        <location evidence="1">Golgi apparatus membrane</location>
        <topology evidence="1">Single-pass membrane protein</topology>
    </subcellularLocation>
</comment>
<organism evidence="10 11">
    <name type="scientific">Acrasis kona</name>
    <dbReference type="NCBI Taxonomy" id="1008807"/>
    <lineage>
        <taxon>Eukaryota</taxon>
        <taxon>Discoba</taxon>
        <taxon>Heterolobosea</taxon>
        <taxon>Tetramitia</taxon>
        <taxon>Eutetramitia</taxon>
        <taxon>Acrasidae</taxon>
        <taxon>Acrasis</taxon>
    </lineage>
</organism>
<evidence type="ECO:0000313" key="11">
    <source>
        <dbReference type="Proteomes" id="UP001431209"/>
    </source>
</evidence>
<keyword evidence="3 9" id="KW-1133">Transmembrane helix</keyword>
<dbReference type="AlphaFoldDB" id="A0AAW2YQC6"/>
<dbReference type="EMBL" id="JAOPGA020000529">
    <property type="protein sequence ID" value="KAL0479299.1"/>
    <property type="molecule type" value="Genomic_DNA"/>
</dbReference>
<evidence type="ECO:0000256" key="4">
    <source>
        <dbReference type="ARBA" id="ARBA00023034"/>
    </source>
</evidence>
<evidence type="ECO:0000256" key="6">
    <source>
        <dbReference type="ARBA" id="ARBA00023180"/>
    </source>
</evidence>
<dbReference type="Proteomes" id="UP001431209">
    <property type="component" value="Unassembled WGS sequence"/>
</dbReference>
<keyword evidence="2 9" id="KW-0812">Transmembrane</keyword>
<evidence type="ECO:0000256" key="2">
    <source>
        <dbReference type="ARBA" id="ARBA00022692"/>
    </source>
</evidence>